<dbReference type="SUPFAM" id="SSF56672">
    <property type="entry name" value="DNA/RNA polymerases"/>
    <property type="match status" value="1"/>
</dbReference>
<evidence type="ECO:0000256" key="1">
    <source>
        <dbReference type="SAM" id="MobiDB-lite"/>
    </source>
</evidence>
<name>A0A1B6GV92_9HEMI</name>
<feature type="compositionally biased region" description="Polar residues" evidence="1">
    <location>
        <begin position="28"/>
        <end position="48"/>
    </location>
</feature>
<proteinExistence type="predicted"/>
<dbReference type="AlphaFoldDB" id="A0A1B6GV92"/>
<dbReference type="InterPro" id="IPR043128">
    <property type="entry name" value="Rev_trsase/Diguanyl_cyclase"/>
</dbReference>
<feature type="non-terminal residue" evidence="3">
    <location>
        <position position="270"/>
    </location>
</feature>
<dbReference type="PANTHER" id="PTHR24559:SF444">
    <property type="entry name" value="REVERSE TRANSCRIPTASE DOMAIN-CONTAINING PROTEIN"/>
    <property type="match status" value="1"/>
</dbReference>
<sequence>MQDENLKISQRTSNNEILDLQEDRSTIDQKNSFTRSSSDQMTIHTPSSDWMENSNKENFHLNELRSSFQHIENKEHKQSISLLVEHLFATDRCDIGKVRSREAEIKLIRDEYVTSRPYKCSIPDDEEIRSQIKGLLKAGIIEESDSPFASPVTLAYKKEENKKSRLCIDFRKLNKLVVPECFPFPTIQDVIDKVANCEFFTVLDINSAFWCITLKEQDREKTSFVTKYGKFMFKVLPFGLKNASAIFQRILSNIILQNSLDYFCINYIDD</sequence>
<feature type="domain" description="Reverse transcriptase" evidence="2">
    <location>
        <begin position="157"/>
        <end position="270"/>
    </location>
</feature>
<dbReference type="Pfam" id="PF00078">
    <property type="entry name" value="RVT_1"/>
    <property type="match status" value="1"/>
</dbReference>
<dbReference type="PANTHER" id="PTHR24559">
    <property type="entry name" value="TRANSPOSON TY3-I GAG-POL POLYPROTEIN"/>
    <property type="match status" value="1"/>
</dbReference>
<dbReference type="InterPro" id="IPR043502">
    <property type="entry name" value="DNA/RNA_pol_sf"/>
</dbReference>
<feature type="region of interest" description="Disordered" evidence="1">
    <location>
        <begin position="1"/>
        <end position="48"/>
    </location>
</feature>
<organism evidence="3">
    <name type="scientific">Cuerna arida</name>
    <dbReference type="NCBI Taxonomy" id="1464854"/>
    <lineage>
        <taxon>Eukaryota</taxon>
        <taxon>Metazoa</taxon>
        <taxon>Ecdysozoa</taxon>
        <taxon>Arthropoda</taxon>
        <taxon>Hexapoda</taxon>
        <taxon>Insecta</taxon>
        <taxon>Pterygota</taxon>
        <taxon>Neoptera</taxon>
        <taxon>Paraneoptera</taxon>
        <taxon>Hemiptera</taxon>
        <taxon>Auchenorrhyncha</taxon>
        <taxon>Membracoidea</taxon>
        <taxon>Cicadellidae</taxon>
        <taxon>Cicadellinae</taxon>
        <taxon>Proconiini</taxon>
        <taxon>Cuerna</taxon>
    </lineage>
</organism>
<dbReference type="Gene3D" id="3.30.70.270">
    <property type="match status" value="1"/>
</dbReference>
<dbReference type="CDD" id="cd01647">
    <property type="entry name" value="RT_LTR"/>
    <property type="match status" value="1"/>
</dbReference>
<gene>
    <name evidence="3" type="ORF">g.4123</name>
</gene>
<feature type="compositionally biased region" description="Polar residues" evidence="1">
    <location>
        <begin position="7"/>
        <end position="16"/>
    </location>
</feature>
<evidence type="ECO:0000259" key="2">
    <source>
        <dbReference type="Pfam" id="PF00078"/>
    </source>
</evidence>
<dbReference type="GO" id="GO:0071897">
    <property type="term" value="P:DNA biosynthetic process"/>
    <property type="evidence" value="ECO:0007669"/>
    <property type="project" value="UniProtKB-ARBA"/>
</dbReference>
<reference evidence="3" key="1">
    <citation type="submission" date="2015-11" db="EMBL/GenBank/DDBJ databases">
        <title>De novo transcriptome assembly of four potential Pierce s Disease insect vectors from Arizona vineyards.</title>
        <authorList>
            <person name="Tassone E.E."/>
        </authorList>
    </citation>
    <scope>NUCLEOTIDE SEQUENCE</scope>
</reference>
<dbReference type="InterPro" id="IPR053134">
    <property type="entry name" value="RNA-dir_DNA_polymerase"/>
</dbReference>
<dbReference type="Gene3D" id="3.10.10.10">
    <property type="entry name" value="HIV Type 1 Reverse Transcriptase, subunit A, domain 1"/>
    <property type="match status" value="1"/>
</dbReference>
<protein>
    <recommendedName>
        <fullName evidence="2">Reverse transcriptase domain-containing protein</fullName>
    </recommendedName>
</protein>
<accession>A0A1B6GV92</accession>
<dbReference type="EMBL" id="GECZ01003506">
    <property type="protein sequence ID" value="JAS66263.1"/>
    <property type="molecule type" value="Transcribed_RNA"/>
</dbReference>
<dbReference type="InterPro" id="IPR000477">
    <property type="entry name" value="RT_dom"/>
</dbReference>
<evidence type="ECO:0000313" key="3">
    <source>
        <dbReference type="EMBL" id="JAS66263.1"/>
    </source>
</evidence>